<evidence type="ECO:0000313" key="1">
    <source>
        <dbReference type="EMBL" id="GGE28720.1"/>
    </source>
</evidence>
<gene>
    <name evidence="1" type="ORF">GCM10011510_07470</name>
</gene>
<proteinExistence type="predicted"/>
<dbReference type="Proteomes" id="UP000660801">
    <property type="component" value="Unassembled WGS sequence"/>
</dbReference>
<sequence length="66" mass="7378">MIDKTNLACVLKIADKTKGYAEDYSIILISNLPQSGGLLKQSDTHLISKIATTIYKNLFFAMKWAK</sequence>
<accession>A0A917A6H9</accession>
<evidence type="ECO:0000313" key="2">
    <source>
        <dbReference type="Proteomes" id="UP000660801"/>
    </source>
</evidence>
<keyword evidence="2" id="KW-1185">Reference proteome</keyword>
<dbReference type="EMBL" id="BMJN01000009">
    <property type="protein sequence ID" value="GGE28720.1"/>
    <property type="molecule type" value="Genomic_DNA"/>
</dbReference>
<name>A0A917A6H9_9STRE</name>
<organism evidence="1 2">
    <name type="scientific">Streptococcus himalayensis</name>
    <dbReference type="NCBI Taxonomy" id="1888195"/>
    <lineage>
        <taxon>Bacteria</taxon>
        <taxon>Bacillati</taxon>
        <taxon>Bacillota</taxon>
        <taxon>Bacilli</taxon>
        <taxon>Lactobacillales</taxon>
        <taxon>Streptococcaceae</taxon>
        <taxon>Streptococcus</taxon>
    </lineage>
</organism>
<reference evidence="1" key="1">
    <citation type="journal article" date="2014" name="Int. J. Syst. Evol. Microbiol.">
        <title>Complete genome sequence of Corynebacterium casei LMG S-19264T (=DSM 44701T), isolated from a smear-ripened cheese.</title>
        <authorList>
            <consortium name="US DOE Joint Genome Institute (JGI-PGF)"/>
            <person name="Walter F."/>
            <person name="Albersmeier A."/>
            <person name="Kalinowski J."/>
            <person name="Ruckert C."/>
        </authorList>
    </citation>
    <scope>NUCLEOTIDE SEQUENCE</scope>
    <source>
        <strain evidence="1">CGMCC 1.15533</strain>
    </source>
</reference>
<protein>
    <submittedName>
        <fullName evidence="1">Uncharacterized protein</fullName>
    </submittedName>
</protein>
<dbReference type="AlphaFoldDB" id="A0A917A6H9"/>
<comment type="caution">
    <text evidence="1">The sequence shown here is derived from an EMBL/GenBank/DDBJ whole genome shotgun (WGS) entry which is preliminary data.</text>
</comment>
<reference evidence="1" key="2">
    <citation type="submission" date="2020-09" db="EMBL/GenBank/DDBJ databases">
        <authorList>
            <person name="Sun Q."/>
            <person name="Zhou Y."/>
        </authorList>
    </citation>
    <scope>NUCLEOTIDE SEQUENCE</scope>
    <source>
        <strain evidence="1">CGMCC 1.15533</strain>
    </source>
</reference>